<evidence type="ECO:0000256" key="1">
    <source>
        <dbReference type="SAM" id="Phobius"/>
    </source>
</evidence>
<feature type="domain" description="Glycine zipper-like" evidence="2">
    <location>
        <begin position="19"/>
        <end position="57"/>
    </location>
</feature>
<protein>
    <recommendedName>
        <fullName evidence="2">Glycine zipper-like domain-containing protein</fullName>
    </recommendedName>
</protein>
<feature type="transmembrane region" description="Helical" evidence="1">
    <location>
        <begin position="42"/>
        <end position="59"/>
    </location>
</feature>
<name>A0A9D9H261_9BACT</name>
<reference evidence="3" key="2">
    <citation type="journal article" date="2021" name="PeerJ">
        <title>Extensive microbial diversity within the chicken gut microbiome revealed by metagenomics and culture.</title>
        <authorList>
            <person name="Gilroy R."/>
            <person name="Ravi A."/>
            <person name="Getino M."/>
            <person name="Pursley I."/>
            <person name="Horton D.L."/>
            <person name="Alikhan N.F."/>
            <person name="Baker D."/>
            <person name="Gharbi K."/>
            <person name="Hall N."/>
            <person name="Watson M."/>
            <person name="Adriaenssens E.M."/>
            <person name="Foster-Nyarko E."/>
            <person name="Jarju S."/>
            <person name="Secka A."/>
            <person name="Antonio M."/>
            <person name="Oren A."/>
            <person name="Chaudhuri R.R."/>
            <person name="La Ragione R."/>
            <person name="Hildebrand F."/>
            <person name="Pallen M.J."/>
        </authorList>
    </citation>
    <scope>NUCLEOTIDE SEQUENCE</scope>
    <source>
        <strain evidence="3">2889</strain>
    </source>
</reference>
<comment type="caution">
    <text evidence="3">The sequence shown here is derived from an EMBL/GenBank/DDBJ whole genome shotgun (WGS) entry which is preliminary data.</text>
</comment>
<sequence length="76" mass="8194">MMEIQGKDNERNPREGDCGSYGRYIGLGLALGLAIGSGTENLGLWLPLGLLFGWMLGRWKKRKRTGNPDDSGGQGG</sequence>
<accession>A0A9D9H261</accession>
<proteinExistence type="predicted"/>
<evidence type="ECO:0000313" key="3">
    <source>
        <dbReference type="EMBL" id="MBO8432577.1"/>
    </source>
</evidence>
<feature type="transmembrane region" description="Helical" evidence="1">
    <location>
        <begin position="21"/>
        <end position="36"/>
    </location>
</feature>
<organism evidence="3 4">
    <name type="scientific">Candidatus Pullibacteroides excrementavium</name>
    <dbReference type="NCBI Taxonomy" id="2840905"/>
    <lineage>
        <taxon>Bacteria</taxon>
        <taxon>Pseudomonadati</taxon>
        <taxon>Bacteroidota</taxon>
        <taxon>Bacteroidia</taxon>
        <taxon>Bacteroidales</taxon>
        <taxon>Candidatus Pullibacteroides</taxon>
    </lineage>
</organism>
<gene>
    <name evidence="3" type="ORF">IAB08_04720</name>
</gene>
<dbReference type="Proteomes" id="UP000823612">
    <property type="component" value="Unassembled WGS sequence"/>
</dbReference>
<evidence type="ECO:0000313" key="4">
    <source>
        <dbReference type="Proteomes" id="UP000823612"/>
    </source>
</evidence>
<keyword evidence="1" id="KW-0812">Transmembrane</keyword>
<reference evidence="3" key="1">
    <citation type="submission" date="2020-10" db="EMBL/GenBank/DDBJ databases">
        <authorList>
            <person name="Gilroy R."/>
        </authorList>
    </citation>
    <scope>NUCLEOTIDE SEQUENCE</scope>
    <source>
        <strain evidence="3">2889</strain>
    </source>
</reference>
<keyword evidence="1" id="KW-0472">Membrane</keyword>
<dbReference type="Pfam" id="PF26273">
    <property type="entry name" value="Gly_zipper"/>
    <property type="match status" value="1"/>
</dbReference>
<dbReference type="AlphaFoldDB" id="A0A9D9H261"/>
<dbReference type="InterPro" id="IPR058598">
    <property type="entry name" value="Gly_zipper-like_dom"/>
</dbReference>
<keyword evidence="1" id="KW-1133">Transmembrane helix</keyword>
<dbReference type="EMBL" id="JADIMZ010000070">
    <property type="protein sequence ID" value="MBO8432577.1"/>
    <property type="molecule type" value="Genomic_DNA"/>
</dbReference>
<evidence type="ECO:0000259" key="2">
    <source>
        <dbReference type="Pfam" id="PF26273"/>
    </source>
</evidence>